<evidence type="ECO:0000259" key="22">
    <source>
        <dbReference type="PROSITE" id="PS51671"/>
    </source>
</evidence>
<keyword evidence="12" id="KW-0584">Phenylalanine biosynthesis</keyword>
<evidence type="ECO:0000256" key="11">
    <source>
        <dbReference type="ARBA" id="ARBA00023141"/>
    </source>
</evidence>
<dbReference type="GO" id="GO:0004664">
    <property type="term" value="F:prephenate dehydratase activity"/>
    <property type="evidence" value="ECO:0007669"/>
    <property type="project" value="UniProtKB-EC"/>
</dbReference>
<evidence type="ECO:0000256" key="12">
    <source>
        <dbReference type="ARBA" id="ARBA00023222"/>
    </source>
</evidence>
<dbReference type="EMBL" id="AP019367">
    <property type="protein sequence ID" value="BBH50284.1"/>
    <property type="molecule type" value="Genomic_DNA"/>
</dbReference>
<dbReference type="SUPFAM" id="SSF55021">
    <property type="entry name" value="ACT-like"/>
    <property type="match status" value="1"/>
</dbReference>
<dbReference type="UniPathway" id="UPA00120">
    <property type="reaction ID" value="UER00203"/>
</dbReference>
<evidence type="ECO:0000259" key="21">
    <source>
        <dbReference type="PROSITE" id="PS51171"/>
    </source>
</evidence>
<evidence type="ECO:0000256" key="15">
    <source>
        <dbReference type="ARBA" id="ARBA00023268"/>
    </source>
</evidence>
<evidence type="ECO:0000256" key="9">
    <source>
        <dbReference type="ARBA" id="ARBA00022490"/>
    </source>
</evidence>
<evidence type="ECO:0000313" key="24">
    <source>
        <dbReference type="Proteomes" id="UP000273154"/>
    </source>
</evidence>
<comment type="function">
    <text evidence="2">Catalyzes the Claisen rearrangement of chorismate to prephenate and the decarboxylation/dehydration of prephenate to phenylpyruvate.</text>
</comment>
<comment type="pathway">
    <text evidence="4">Amino-acid biosynthesis; L-phenylalanine biosynthesis; phenylpyruvate from prephenate: step 1/1.</text>
</comment>
<dbReference type="InterPro" id="IPR002701">
    <property type="entry name" value="CM_II_prokaryot"/>
</dbReference>
<dbReference type="PIRSF" id="PIRSF001500">
    <property type="entry name" value="Chor_mut_pdt_Ppr"/>
    <property type="match status" value="1"/>
</dbReference>
<dbReference type="Gene3D" id="3.30.70.260">
    <property type="match status" value="1"/>
</dbReference>
<dbReference type="InterPro" id="IPR001086">
    <property type="entry name" value="Preph_deHydtase"/>
</dbReference>
<evidence type="ECO:0000256" key="14">
    <source>
        <dbReference type="ARBA" id="ARBA00023239"/>
    </source>
</evidence>
<organism evidence="23 24">
    <name type="scientific">Parolsenella catena</name>
    <dbReference type="NCBI Taxonomy" id="2003188"/>
    <lineage>
        <taxon>Bacteria</taxon>
        <taxon>Bacillati</taxon>
        <taxon>Actinomycetota</taxon>
        <taxon>Coriobacteriia</taxon>
        <taxon>Coriobacteriales</taxon>
        <taxon>Atopobiaceae</taxon>
        <taxon>Parolsenella</taxon>
    </lineage>
</organism>
<proteinExistence type="predicted"/>
<dbReference type="PANTHER" id="PTHR21022">
    <property type="entry name" value="PREPHENATE DEHYDRATASE P PROTEIN"/>
    <property type="match status" value="1"/>
</dbReference>
<keyword evidence="9" id="KW-0963">Cytoplasm</keyword>
<dbReference type="GeneID" id="88849004"/>
<keyword evidence="14" id="KW-0456">Lyase</keyword>
<dbReference type="InterPro" id="IPR008242">
    <property type="entry name" value="Chor_mutase/pphenate_deHydtase"/>
</dbReference>
<dbReference type="Gene3D" id="1.20.59.10">
    <property type="entry name" value="Chorismate mutase"/>
    <property type="match status" value="1"/>
</dbReference>
<dbReference type="RefSeq" id="WP_126421979.1">
    <property type="nucleotide sequence ID" value="NZ_AP019367.1"/>
</dbReference>
<evidence type="ECO:0000256" key="1">
    <source>
        <dbReference type="ARBA" id="ARBA00000824"/>
    </source>
</evidence>
<dbReference type="Gene3D" id="3.40.190.10">
    <property type="entry name" value="Periplasmic binding protein-like II"/>
    <property type="match status" value="2"/>
</dbReference>
<feature type="domain" description="Prephenate dehydratase" evidence="21">
    <location>
        <begin position="113"/>
        <end position="289"/>
    </location>
</feature>
<comment type="subcellular location">
    <subcellularLocation>
        <location evidence="3">Cytoplasm</location>
    </subcellularLocation>
</comment>
<evidence type="ECO:0000256" key="3">
    <source>
        <dbReference type="ARBA" id="ARBA00004496"/>
    </source>
</evidence>
<dbReference type="OrthoDB" id="9802281at2"/>
<dbReference type="Pfam" id="PF01817">
    <property type="entry name" value="CM_2"/>
    <property type="match status" value="1"/>
</dbReference>
<dbReference type="GO" id="GO:0004106">
    <property type="term" value="F:chorismate mutase activity"/>
    <property type="evidence" value="ECO:0007669"/>
    <property type="project" value="UniProtKB-EC"/>
</dbReference>
<dbReference type="GO" id="GO:0005737">
    <property type="term" value="C:cytoplasm"/>
    <property type="evidence" value="ECO:0007669"/>
    <property type="project" value="UniProtKB-SubCell"/>
</dbReference>
<keyword evidence="15" id="KW-0511">Multifunctional enzyme</keyword>
<keyword evidence="24" id="KW-1185">Reference proteome</keyword>
<accession>A0A3G9K7G6</accession>
<comment type="catalytic activity">
    <reaction evidence="18">
        <text>prephenate + H(+) = 3-phenylpyruvate + CO2 + H2O</text>
        <dbReference type="Rhea" id="RHEA:21648"/>
        <dbReference type="ChEBI" id="CHEBI:15377"/>
        <dbReference type="ChEBI" id="CHEBI:15378"/>
        <dbReference type="ChEBI" id="CHEBI:16526"/>
        <dbReference type="ChEBI" id="CHEBI:18005"/>
        <dbReference type="ChEBI" id="CHEBI:29934"/>
        <dbReference type="EC" id="4.2.1.51"/>
    </reaction>
</comment>
<evidence type="ECO:0000256" key="18">
    <source>
        <dbReference type="ARBA" id="ARBA00047848"/>
    </source>
</evidence>
<dbReference type="KEGG" id="pcat:Pcatena_08710"/>
<evidence type="ECO:0000256" key="7">
    <source>
        <dbReference type="ARBA" id="ARBA00014401"/>
    </source>
</evidence>
<evidence type="ECO:0000256" key="6">
    <source>
        <dbReference type="ARBA" id="ARBA00013147"/>
    </source>
</evidence>
<dbReference type="UniPathway" id="UPA00121">
    <property type="reaction ID" value="UER00345"/>
</dbReference>
<dbReference type="SUPFAM" id="SSF53850">
    <property type="entry name" value="Periplasmic binding protein-like II"/>
    <property type="match status" value="1"/>
</dbReference>
<evidence type="ECO:0000256" key="10">
    <source>
        <dbReference type="ARBA" id="ARBA00022605"/>
    </source>
</evidence>
<gene>
    <name evidence="23" type="ORF">Pcatena_08710</name>
</gene>
<evidence type="ECO:0000256" key="8">
    <source>
        <dbReference type="ARBA" id="ARBA00021872"/>
    </source>
</evidence>
<dbReference type="CDD" id="cd04905">
    <property type="entry name" value="ACT_CM-PDT"/>
    <property type="match status" value="1"/>
</dbReference>
<dbReference type="PROSITE" id="PS51168">
    <property type="entry name" value="CHORISMATE_MUT_2"/>
    <property type="match status" value="1"/>
</dbReference>
<dbReference type="InterPro" id="IPR002912">
    <property type="entry name" value="ACT_dom"/>
</dbReference>
<dbReference type="Pfam" id="PF00800">
    <property type="entry name" value="PDT"/>
    <property type="match status" value="1"/>
</dbReference>
<evidence type="ECO:0000256" key="2">
    <source>
        <dbReference type="ARBA" id="ARBA00002364"/>
    </source>
</evidence>
<comment type="pathway">
    <text evidence="5">Metabolic intermediate biosynthesis; prephenate biosynthesis; prephenate from chorismate: step 1/1.</text>
</comment>
<dbReference type="SUPFAM" id="SSF48600">
    <property type="entry name" value="Chorismate mutase II"/>
    <property type="match status" value="1"/>
</dbReference>
<sequence>MADLTEIRTRIDAIDTQICDLFAQRMQCAHEVAEYKRESGKPILDRGRERAKLADVATKVPEKLRDYSQVLFSLIMEISRSEQSAELNHESELAGDIRTAIGGTPALFPQDAFVACQGVEGAYSQLAADRLFKRAKISYFDSWEGVFRAVDEGFCSYGVLPVENSTAGTVNQVYDLMMRHNFHIVRSVRLKVDHNVLALPGAKLDGIKDIYSHQQAIAQCKGFLEKHPEITVHVCENTAAAAKMVAESGRADVAALSSRSCAELYNLVALARNVQDSDANYTRFACISKNLEIYPGADRTSLMVVTPNEPGSLYKVLARFYALDVNLLKLESRPIPNSDFDFMFYFDIDCSVAAPEFPKLIASLDDVCEEYRYLGSYTELV</sequence>
<dbReference type="GO" id="GO:0009094">
    <property type="term" value="P:L-phenylalanine biosynthetic process"/>
    <property type="evidence" value="ECO:0007669"/>
    <property type="project" value="UniProtKB-UniPathway"/>
</dbReference>
<evidence type="ECO:0000259" key="20">
    <source>
        <dbReference type="PROSITE" id="PS51168"/>
    </source>
</evidence>
<name>A0A3G9K7G6_9ACTN</name>
<evidence type="ECO:0000256" key="17">
    <source>
        <dbReference type="ARBA" id="ARBA00031520"/>
    </source>
</evidence>
<keyword evidence="13" id="KW-0413">Isomerase</keyword>
<dbReference type="EC" id="4.2.1.51" evidence="6"/>
<dbReference type="Proteomes" id="UP000273154">
    <property type="component" value="Chromosome"/>
</dbReference>
<dbReference type="InterPro" id="IPR045865">
    <property type="entry name" value="ACT-like_dom_sf"/>
</dbReference>
<evidence type="ECO:0000313" key="23">
    <source>
        <dbReference type="EMBL" id="BBH50284.1"/>
    </source>
</evidence>
<feature type="site" description="Essential for prephenate dehydratase activity" evidence="19">
    <location>
        <position position="282"/>
    </location>
</feature>
<keyword evidence="10" id="KW-0028">Amino-acid biosynthesis</keyword>
<evidence type="ECO:0000256" key="16">
    <source>
        <dbReference type="ARBA" id="ARBA00031175"/>
    </source>
</evidence>
<dbReference type="AlphaFoldDB" id="A0A3G9K7G6"/>
<evidence type="ECO:0000256" key="13">
    <source>
        <dbReference type="ARBA" id="ARBA00023235"/>
    </source>
</evidence>
<feature type="domain" description="ACT" evidence="22">
    <location>
        <begin position="301"/>
        <end position="378"/>
    </location>
</feature>
<protein>
    <recommendedName>
        <fullName evidence="7">Bifunctional chorismate mutase/prephenate dehydratase</fullName>
        <ecNumber evidence="6">4.2.1.51</ecNumber>
    </recommendedName>
    <alternativeName>
        <fullName evidence="17">Chorismate mutase-prephenate dehydratase</fullName>
    </alternativeName>
    <alternativeName>
        <fullName evidence="8">Prephenate dehydratase</fullName>
    </alternativeName>
    <alternativeName>
        <fullName evidence="16">p-protein</fullName>
    </alternativeName>
</protein>
<dbReference type="CDD" id="cd13631">
    <property type="entry name" value="PBP2_Ct-PDT_like"/>
    <property type="match status" value="1"/>
</dbReference>
<dbReference type="InterPro" id="IPR036979">
    <property type="entry name" value="CM_dom_sf"/>
</dbReference>
<evidence type="ECO:0000256" key="19">
    <source>
        <dbReference type="PIRSR" id="PIRSR001500-2"/>
    </source>
</evidence>
<dbReference type="InterPro" id="IPR036263">
    <property type="entry name" value="Chorismate_II_sf"/>
</dbReference>
<evidence type="ECO:0000256" key="5">
    <source>
        <dbReference type="ARBA" id="ARBA00004817"/>
    </source>
</evidence>
<keyword evidence="11" id="KW-0057">Aromatic amino acid biosynthesis</keyword>
<evidence type="ECO:0000256" key="4">
    <source>
        <dbReference type="ARBA" id="ARBA00004741"/>
    </source>
</evidence>
<dbReference type="SMART" id="SM00830">
    <property type="entry name" value="CM_2"/>
    <property type="match status" value="1"/>
</dbReference>
<dbReference type="PANTHER" id="PTHR21022:SF19">
    <property type="entry name" value="PREPHENATE DEHYDRATASE-RELATED"/>
    <property type="match status" value="1"/>
</dbReference>
<reference evidence="24" key="1">
    <citation type="submission" date="2018-11" db="EMBL/GenBank/DDBJ databases">
        <title>Comparative genomics of Parolsenella catena and Libanicoccus massiliensis: Reclassification of Libanicoccus massiliensis as Parolsenella massiliensis comb. nov.</title>
        <authorList>
            <person name="Sakamoto M."/>
            <person name="Ikeyama N."/>
            <person name="Murakami T."/>
            <person name="Mori H."/>
            <person name="Yuki M."/>
            <person name="Ohkuma M."/>
        </authorList>
    </citation>
    <scope>NUCLEOTIDE SEQUENCE [LARGE SCALE GENOMIC DNA]</scope>
    <source>
        <strain evidence="24">JCM 31932</strain>
    </source>
</reference>
<comment type="catalytic activity">
    <reaction evidence="1">
        <text>chorismate = prephenate</text>
        <dbReference type="Rhea" id="RHEA:13897"/>
        <dbReference type="ChEBI" id="CHEBI:29748"/>
        <dbReference type="ChEBI" id="CHEBI:29934"/>
        <dbReference type="EC" id="5.4.99.5"/>
    </reaction>
</comment>
<dbReference type="PROSITE" id="PS51171">
    <property type="entry name" value="PREPHENATE_DEHYDR_3"/>
    <property type="match status" value="1"/>
</dbReference>
<feature type="domain" description="Chorismate mutase" evidence="20">
    <location>
        <begin position="1"/>
        <end position="87"/>
    </location>
</feature>
<dbReference type="PROSITE" id="PS51671">
    <property type="entry name" value="ACT"/>
    <property type="match status" value="1"/>
</dbReference>
<dbReference type="GO" id="GO:0046417">
    <property type="term" value="P:chorismate metabolic process"/>
    <property type="evidence" value="ECO:0007669"/>
    <property type="project" value="InterPro"/>
</dbReference>